<dbReference type="GeneID" id="70295034"/>
<organism evidence="8 9">
    <name type="scientific">Emericellopsis atlantica</name>
    <dbReference type="NCBI Taxonomy" id="2614577"/>
    <lineage>
        <taxon>Eukaryota</taxon>
        <taxon>Fungi</taxon>
        <taxon>Dikarya</taxon>
        <taxon>Ascomycota</taxon>
        <taxon>Pezizomycotina</taxon>
        <taxon>Sordariomycetes</taxon>
        <taxon>Hypocreomycetidae</taxon>
        <taxon>Hypocreales</taxon>
        <taxon>Bionectriaceae</taxon>
        <taxon>Emericellopsis</taxon>
    </lineage>
</organism>
<accession>A0A9P7ZF52</accession>
<dbReference type="InterPro" id="IPR051865">
    <property type="entry name" value="WD-repeat_CDT2_adapter"/>
</dbReference>
<dbReference type="RefSeq" id="XP_046114868.1">
    <property type="nucleotide sequence ID" value="XM_046264131.1"/>
</dbReference>
<keyword evidence="2 6" id="KW-0853">WD repeat</keyword>
<evidence type="ECO:0000256" key="3">
    <source>
        <dbReference type="ARBA" id="ARBA00022737"/>
    </source>
</evidence>
<evidence type="ECO:0000256" key="6">
    <source>
        <dbReference type="PROSITE-ProRule" id="PRU00221"/>
    </source>
</evidence>
<dbReference type="Proteomes" id="UP000887229">
    <property type="component" value="Unassembled WGS sequence"/>
</dbReference>
<evidence type="ECO:0000256" key="4">
    <source>
        <dbReference type="ARBA" id="ARBA00022786"/>
    </source>
</evidence>
<dbReference type="PANTHER" id="PTHR22852">
    <property type="entry name" value="LETHAL 2 DENTICLELESS PROTEIN RETINOIC ACID-REGULATED NUCLEAR MATRIX-ASSOCIATED PROTEIN"/>
    <property type="match status" value="1"/>
</dbReference>
<feature type="repeat" description="WD" evidence="6">
    <location>
        <begin position="344"/>
        <end position="381"/>
    </location>
</feature>
<keyword evidence="3" id="KW-0677">Repeat</keyword>
<evidence type="ECO:0000256" key="2">
    <source>
        <dbReference type="ARBA" id="ARBA00022574"/>
    </source>
</evidence>
<feature type="region of interest" description="Disordered" evidence="7">
    <location>
        <begin position="94"/>
        <end position="147"/>
    </location>
</feature>
<feature type="repeat" description="WD" evidence="6">
    <location>
        <begin position="649"/>
        <end position="680"/>
    </location>
</feature>
<sequence>MDLDNYDINQANTSSPVLPSSSPASNLLSPTRSSRRKERRAPSVTPRRFGRFFTPRNSASITGRRILASVDSGDLNRQPNSPHSVFSDALHSDAIDSSPIQSPSARKRGHPGHGEPIASRRGIALNDMAPPRLNFPPRQRESSQDVLGEWRSKTLNRFFKTSRGQETPPKDKLVRDALGGPPSKRHRAESPERHVPVPTRKLANRGLEAQIAHRAYGDACFPGKQYLAYPAADPRFETANFYSNKEDHETILSYEGPGETTPFCQASFNSSPVTAIGDEQGYVRLLRTDGLCSSAGKVESFFKAQDNAIIDMDISADDMRLVTACGDWSGRVFDMTTQSAAVNLRGHASGMRQALFQPGRSNGDVLATAAKDGCINIWDLRCSSLPVNTFSTMAGDDSQQARRRNLNLDILDAKPTNPMTMAHVRVANGSQNPASITALQWFPSGREHLLVSGSESSAAIKLWDMRCIKPRNREQAVPLAITAEPRHHTFRSYGLTSLALNGDATRLYSVCKDNTIYAYSTAHLILGHAPELVDSSIKRKPRGVQGIGPLYGWKNERLSGITFWVKSALRRANGSQSELLAVGGNDKAPVLFPTDEGFMKSSLAQQNHIMETCAAAPMTPSLSAPRSTPSSLTPSTANIPIFKCGTALVNGHEKEVSTVSWTHDGKLVSLSDDSSVRHWQSDDGGDRARYLRGVGDFGGERWNCGWADVGADWDEDEC</sequence>
<dbReference type="GO" id="GO:0005634">
    <property type="term" value="C:nucleus"/>
    <property type="evidence" value="ECO:0007669"/>
    <property type="project" value="TreeGrafter"/>
</dbReference>
<evidence type="ECO:0000313" key="9">
    <source>
        <dbReference type="Proteomes" id="UP000887229"/>
    </source>
</evidence>
<keyword evidence="9" id="KW-1185">Reference proteome</keyword>
<dbReference type="GO" id="GO:0030674">
    <property type="term" value="F:protein-macromolecule adaptor activity"/>
    <property type="evidence" value="ECO:0007669"/>
    <property type="project" value="TreeGrafter"/>
</dbReference>
<dbReference type="InterPro" id="IPR036322">
    <property type="entry name" value="WD40_repeat_dom_sf"/>
</dbReference>
<feature type="region of interest" description="Disordered" evidence="7">
    <location>
        <begin position="1"/>
        <end position="56"/>
    </location>
</feature>
<feature type="compositionally biased region" description="Low complexity" evidence="7">
    <location>
        <begin position="14"/>
        <end position="30"/>
    </location>
</feature>
<reference evidence="8" key="1">
    <citation type="journal article" date="2021" name="IMA Fungus">
        <title>Genomic characterization of three marine fungi, including Emericellopsis atlantica sp. nov. with signatures of a generalist lifestyle and marine biomass degradation.</title>
        <authorList>
            <person name="Hagestad O.C."/>
            <person name="Hou L."/>
            <person name="Andersen J.H."/>
            <person name="Hansen E.H."/>
            <person name="Altermark B."/>
            <person name="Li C."/>
            <person name="Kuhnert E."/>
            <person name="Cox R.J."/>
            <person name="Crous P.W."/>
            <person name="Spatafora J.W."/>
            <person name="Lail K."/>
            <person name="Amirebrahimi M."/>
            <person name="Lipzen A."/>
            <person name="Pangilinan J."/>
            <person name="Andreopoulos W."/>
            <person name="Hayes R.D."/>
            <person name="Ng V."/>
            <person name="Grigoriev I.V."/>
            <person name="Jackson S.A."/>
            <person name="Sutton T.D.S."/>
            <person name="Dobson A.D.W."/>
            <person name="Rama T."/>
        </authorList>
    </citation>
    <scope>NUCLEOTIDE SEQUENCE</scope>
    <source>
        <strain evidence="8">TS7</strain>
    </source>
</reference>
<dbReference type="InterPro" id="IPR001680">
    <property type="entry name" value="WD40_rpt"/>
</dbReference>
<evidence type="ECO:0000256" key="1">
    <source>
        <dbReference type="ARBA" id="ARBA00004906"/>
    </source>
</evidence>
<keyword evidence="4" id="KW-0833">Ubl conjugation pathway</keyword>
<feature type="compositionally biased region" description="Low complexity" evidence="7">
    <location>
        <begin position="45"/>
        <end position="56"/>
    </location>
</feature>
<gene>
    <name evidence="8" type="ORF">F5Z01DRAFT_664871</name>
</gene>
<dbReference type="PROSITE" id="PS50082">
    <property type="entry name" value="WD_REPEATS_2"/>
    <property type="match status" value="2"/>
</dbReference>
<comment type="similarity">
    <text evidence="5">Belongs to the WD repeat cdt2 family.</text>
</comment>
<dbReference type="PANTHER" id="PTHR22852:SF0">
    <property type="entry name" value="DENTICLELESS PROTEIN HOMOLOG"/>
    <property type="match status" value="1"/>
</dbReference>
<evidence type="ECO:0000256" key="5">
    <source>
        <dbReference type="ARBA" id="ARBA00038344"/>
    </source>
</evidence>
<dbReference type="SMART" id="SM00320">
    <property type="entry name" value="WD40"/>
    <property type="match status" value="5"/>
</dbReference>
<dbReference type="OrthoDB" id="2096344at2759"/>
<dbReference type="InterPro" id="IPR015943">
    <property type="entry name" value="WD40/YVTN_repeat-like_dom_sf"/>
</dbReference>
<dbReference type="PROSITE" id="PS00678">
    <property type="entry name" value="WD_REPEATS_1"/>
    <property type="match status" value="1"/>
</dbReference>
<dbReference type="EMBL" id="MU251272">
    <property type="protein sequence ID" value="KAG9250944.1"/>
    <property type="molecule type" value="Genomic_DNA"/>
</dbReference>
<dbReference type="InterPro" id="IPR019775">
    <property type="entry name" value="WD40_repeat_CS"/>
</dbReference>
<dbReference type="PROSITE" id="PS50294">
    <property type="entry name" value="WD_REPEATS_REGION"/>
    <property type="match status" value="2"/>
</dbReference>
<dbReference type="Gene3D" id="2.130.10.10">
    <property type="entry name" value="YVTN repeat-like/Quinoprotein amine dehydrogenase"/>
    <property type="match status" value="3"/>
</dbReference>
<comment type="caution">
    <text evidence="8">The sequence shown here is derived from an EMBL/GenBank/DDBJ whole genome shotgun (WGS) entry which is preliminary data.</text>
</comment>
<comment type="pathway">
    <text evidence="1">Protein modification; protein ubiquitination.</text>
</comment>
<evidence type="ECO:0000313" key="8">
    <source>
        <dbReference type="EMBL" id="KAG9250944.1"/>
    </source>
</evidence>
<dbReference type="SUPFAM" id="SSF50978">
    <property type="entry name" value="WD40 repeat-like"/>
    <property type="match status" value="1"/>
</dbReference>
<proteinExistence type="inferred from homology"/>
<feature type="compositionally biased region" description="Basic and acidic residues" evidence="7">
    <location>
        <begin position="138"/>
        <end position="147"/>
    </location>
</feature>
<protein>
    <submittedName>
        <fullName evidence="8">WD domain-containing protein</fullName>
    </submittedName>
</protein>
<evidence type="ECO:0000256" key="7">
    <source>
        <dbReference type="SAM" id="MobiDB-lite"/>
    </source>
</evidence>
<name>A0A9P7ZF52_9HYPO</name>
<dbReference type="Pfam" id="PF00400">
    <property type="entry name" value="WD40"/>
    <property type="match status" value="2"/>
</dbReference>
<feature type="region of interest" description="Disordered" evidence="7">
    <location>
        <begin position="159"/>
        <end position="194"/>
    </location>
</feature>
<dbReference type="AlphaFoldDB" id="A0A9P7ZF52"/>
<dbReference type="GO" id="GO:0043161">
    <property type="term" value="P:proteasome-mediated ubiquitin-dependent protein catabolic process"/>
    <property type="evidence" value="ECO:0007669"/>
    <property type="project" value="TreeGrafter"/>
</dbReference>